<dbReference type="InterPro" id="IPR037094">
    <property type="entry name" value="Glyco_hydro_38_cen_sf"/>
</dbReference>
<accession>A0ABV0MK01</accession>
<evidence type="ECO:0000256" key="4">
    <source>
        <dbReference type="ARBA" id="ARBA00044166"/>
    </source>
</evidence>
<evidence type="ECO:0000256" key="1">
    <source>
        <dbReference type="ARBA" id="ARBA00001947"/>
    </source>
</evidence>
<protein>
    <recommendedName>
        <fullName evidence="4">Lysosomal alpha-mannosidase</fullName>
    </recommendedName>
    <alternativeName>
        <fullName evidence="6">Lysosomal acid alpha-mannosidase</fullName>
    </alternativeName>
    <alternativeName>
        <fullName evidence="5">Mannosidase alpha class 2B member 1</fullName>
    </alternativeName>
    <alternativeName>
        <fullName evidence="7">Mannosidase alpha-B</fullName>
    </alternativeName>
</protein>
<comment type="cofactor">
    <cofactor evidence="1">
        <name>Zn(2+)</name>
        <dbReference type="ChEBI" id="CHEBI:29105"/>
    </cofactor>
</comment>
<dbReference type="CDD" id="cd10810">
    <property type="entry name" value="GH38N_AMII_LAM_like"/>
    <property type="match status" value="1"/>
</dbReference>
<dbReference type="Gene3D" id="3.20.110.10">
    <property type="entry name" value="Glycoside hydrolase 38, N terminal domain"/>
    <property type="match status" value="2"/>
</dbReference>
<feature type="chain" id="PRO_5047300478" description="Lysosomal alpha-mannosidase" evidence="8">
    <location>
        <begin position="32"/>
        <end position="465"/>
    </location>
</feature>
<dbReference type="SUPFAM" id="SSF74650">
    <property type="entry name" value="Galactose mutarotase-like"/>
    <property type="match status" value="1"/>
</dbReference>
<dbReference type="Pfam" id="PF01074">
    <property type="entry name" value="Glyco_hydro_38N"/>
    <property type="match status" value="2"/>
</dbReference>
<feature type="signal peptide" evidence="8">
    <location>
        <begin position="1"/>
        <end position="31"/>
    </location>
</feature>
<reference evidence="10 11" key="1">
    <citation type="submission" date="2021-06" db="EMBL/GenBank/DDBJ databases">
        <authorList>
            <person name="Palmer J.M."/>
        </authorList>
    </citation>
    <scope>NUCLEOTIDE SEQUENCE [LARGE SCALE GENOMIC DNA]</scope>
    <source>
        <strain evidence="10 11">GA_2019</strain>
        <tissue evidence="10">Muscle</tissue>
    </source>
</reference>
<evidence type="ECO:0000313" key="10">
    <source>
        <dbReference type="EMBL" id="MEQ2159382.1"/>
    </source>
</evidence>
<dbReference type="InterPro" id="IPR000602">
    <property type="entry name" value="Glyco_hydro_38_N"/>
</dbReference>
<comment type="similarity">
    <text evidence="2">Belongs to the glycosyl hydrolase 38 family.</text>
</comment>
<feature type="domain" description="Glycoside hydrolase family 38 N-terminal" evidence="9">
    <location>
        <begin position="71"/>
        <end position="206"/>
    </location>
</feature>
<dbReference type="InterPro" id="IPR011013">
    <property type="entry name" value="Gal_mutarotase_sf_dom"/>
</dbReference>
<dbReference type="Proteomes" id="UP001476798">
    <property type="component" value="Unassembled WGS sequence"/>
</dbReference>
<keyword evidence="11" id="KW-1185">Reference proteome</keyword>
<evidence type="ECO:0000256" key="3">
    <source>
        <dbReference type="ARBA" id="ARBA00022833"/>
    </source>
</evidence>
<dbReference type="Gene3D" id="1.20.1270.50">
    <property type="entry name" value="Glycoside hydrolase family 38, central domain"/>
    <property type="match status" value="1"/>
</dbReference>
<evidence type="ECO:0000256" key="5">
    <source>
        <dbReference type="ARBA" id="ARBA00044220"/>
    </source>
</evidence>
<evidence type="ECO:0000259" key="9">
    <source>
        <dbReference type="Pfam" id="PF01074"/>
    </source>
</evidence>
<dbReference type="InterPro" id="IPR027291">
    <property type="entry name" value="Glyco_hydro_38_N_sf"/>
</dbReference>
<dbReference type="InterPro" id="IPR050843">
    <property type="entry name" value="Glycosyl_Hydrlase_38"/>
</dbReference>
<organism evidence="10 11">
    <name type="scientific">Goodea atripinnis</name>
    <dbReference type="NCBI Taxonomy" id="208336"/>
    <lineage>
        <taxon>Eukaryota</taxon>
        <taxon>Metazoa</taxon>
        <taxon>Chordata</taxon>
        <taxon>Craniata</taxon>
        <taxon>Vertebrata</taxon>
        <taxon>Euteleostomi</taxon>
        <taxon>Actinopterygii</taxon>
        <taxon>Neopterygii</taxon>
        <taxon>Teleostei</taxon>
        <taxon>Neoteleostei</taxon>
        <taxon>Acanthomorphata</taxon>
        <taxon>Ovalentaria</taxon>
        <taxon>Atherinomorphae</taxon>
        <taxon>Cyprinodontiformes</taxon>
        <taxon>Goodeidae</taxon>
        <taxon>Goodea</taxon>
    </lineage>
</organism>
<sequence>MSYDFALVFNMAVHLRLPTAVLLLVCSGVLSFPVGQEKRDTTTCGYQVMTLTALNYLTFLHLCVDRNDIQHAGVQYILDSVVDQLLKNPDRRFIYVETGFFYRWWKQQSSSMQQTVKQLVNEGRLEFVNGGWCMSDEATTHYSAVIDQMTIGLRFLNETFGICGRPRVAWHIDPFGHAREHASIFAQMGYDGFFFGRLDYQDRNRRMKLCSDAPIRDDPDLEDYNVDDVVWRFLHAAKNQTNHIIMTMGSDFQYENANLWYKNLDKLIRYVNAQQTNGSNVNVLYSTPSCYLQELHRANLTWYNASDGNNYESQQTSGAYIFRPNSSTPLMVNSKAKVESFQKCHMSNGTTNITPQLHRRLLYDDYRGVGEALDEKSEIFPDGLVVRGRLLLSLERPASAADAHRPLAQEVVSQPLLSFTDGDLNQNARLEKLFSTLDVLGVSELNLSANQWKDEMRRFDWTPEK</sequence>
<evidence type="ECO:0000313" key="11">
    <source>
        <dbReference type="Proteomes" id="UP001476798"/>
    </source>
</evidence>
<keyword evidence="3" id="KW-0862">Zinc</keyword>
<dbReference type="InterPro" id="IPR011330">
    <property type="entry name" value="Glyco_hydro/deAcase_b/a-brl"/>
</dbReference>
<evidence type="ECO:0000256" key="6">
    <source>
        <dbReference type="ARBA" id="ARBA00044241"/>
    </source>
</evidence>
<name>A0ABV0MK01_9TELE</name>
<evidence type="ECO:0000256" key="2">
    <source>
        <dbReference type="ARBA" id="ARBA00009792"/>
    </source>
</evidence>
<dbReference type="SUPFAM" id="SSF88713">
    <property type="entry name" value="Glycoside hydrolase/deacetylase"/>
    <property type="match status" value="1"/>
</dbReference>
<dbReference type="PANTHER" id="PTHR11607">
    <property type="entry name" value="ALPHA-MANNOSIDASE"/>
    <property type="match status" value="1"/>
</dbReference>
<proteinExistence type="inferred from homology"/>
<dbReference type="PANTHER" id="PTHR11607:SF3">
    <property type="entry name" value="LYSOSOMAL ALPHA-MANNOSIDASE"/>
    <property type="match status" value="1"/>
</dbReference>
<feature type="non-terminal residue" evidence="10">
    <location>
        <position position="465"/>
    </location>
</feature>
<comment type="caution">
    <text evidence="10">The sequence shown here is derived from an EMBL/GenBank/DDBJ whole genome shotgun (WGS) entry which is preliminary data.</text>
</comment>
<dbReference type="EMBL" id="JAHRIO010002267">
    <property type="protein sequence ID" value="MEQ2159382.1"/>
    <property type="molecule type" value="Genomic_DNA"/>
</dbReference>
<gene>
    <name evidence="10" type="ORF">GOODEAATRI_022294</name>
</gene>
<keyword evidence="8" id="KW-0732">Signal</keyword>
<evidence type="ECO:0000256" key="8">
    <source>
        <dbReference type="SAM" id="SignalP"/>
    </source>
</evidence>
<evidence type="ECO:0000256" key="7">
    <source>
        <dbReference type="ARBA" id="ARBA00044360"/>
    </source>
</evidence>
<dbReference type="Gene3D" id="2.70.98.30">
    <property type="entry name" value="Golgi alpha-mannosidase II, domain 4"/>
    <property type="match status" value="1"/>
</dbReference>
<feature type="domain" description="Glycoside hydrolase family 38 N-terminal" evidence="9">
    <location>
        <begin position="235"/>
        <end position="302"/>
    </location>
</feature>
<dbReference type="Gene3D" id="2.60.40.1360">
    <property type="match status" value="1"/>
</dbReference>